<protein>
    <submittedName>
        <fullName evidence="3">DEKNAAC104275</fullName>
    </submittedName>
</protein>
<accession>A0A448YQ90</accession>
<keyword evidence="4" id="KW-1185">Reference proteome</keyword>
<evidence type="ECO:0000259" key="2">
    <source>
        <dbReference type="Pfam" id="PF25409"/>
    </source>
</evidence>
<reference evidence="3 4" key="1">
    <citation type="submission" date="2018-12" db="EMBL/GenBank/DDBJ databases">
        <authorList>
            <person name="Tiukova I."/>
            <person name="Dainat J."/>
        </authorList>
    </citation>
    <scope>NUCLEOTIDE SEQUENCE [LARGE SCALE GENOMIC DNA]</scope>
</reference>
<feature type="domain" description="PH-like" evidence="2">
    <location>
        <begin position="243"/>
        <end position="375"/>
    </location>
</feature>
<dbReference type="OrthoDB" id="4035999at2759"/>
<dbReference type="InterPro" id="IPR058189">
    <property type="entry name" value="PH-like_ascomyc"/>
</dbReference>
<evidence type="ECO:0000256" key="1">
    <source>
        <dbReference type="SAM" id="MobiDB-lite"/>
    </source>
</evidence>
<dbReference type="Proteomes" id="UP000290900">
    <property type="component" value="Unassembled WGS sequence"/>
</dbReference>
<dbReference type="InParanoid" id="A0A448YQ90"/>
<evidence type="ECO:0000313" key="3">
    <source>
        <dbReference type="EMBL" id="VEU23071.1"/>
    </source>
</evidence>
<feature type="compositionally biased region" description="Low complexity" evidence="1">
    <location>
        <begin position="497"/>
        <end position="519"/>
    </location>
</feature>
<feature type="compositionally biased region" description="Low complexity" evidence="1">
    <location>
        <begin position="816"/>
        <end position="850"/>
    </location>
</feature>
<sequence length="993" mass="110972">MPSYSATPLFSIQEIVQSEENRSSQIYEDHSFVTPSSSQNFSISGTSSPVDSSYKFATQLMEFKTSEIQYIDDLKVLLTILDSFDSHFDNYFDGSHEDDDCYLQRTRELKNSKLIDIVKSLLHQHEKLGQILDNDSDLGVFLLEFSRWSLNVHPFYSSYMELYRLDIGAARTEVELRRVPLVQLLRISRLLEVAKRSIYYCLDSQSQMKLQDLVSNLELASQRFSKALQLSRSMDHRERERILSLVNFSSVKSLTGLLPVCSNIDFGSTKEVFSSELFYKNDKLATAVNFQKTEMVFLESKSPSLALVKVEENGKTLLFPPLRQGELVFCKEVERSVYLLKHCLSKDVELYITVSEKDPQRSLSAKQKLMEMFPTKKGLRDSQTYSSTKLDGLGISLKNKTDDVQEMDVDSNSPVVRSPVALSPVALSPVALSPVAAAHTFAAHLQKRQANLIRSNCSSSESKSISSFSVISDPVERCHHGEVVKISEQSPTPNDNSSPSSSHSVASSESASLLSEHAPQLSDNTSNHQEEVQEESPEALANDVLRSVIDEGYSSSTSSSCSSMQYEIDLDQPMEQGVAYLSKEDVTINVSTEAEIYAPVTKAKEEVKEEVQVQAIPVSTPNIPVATSNPPSHHKFDPALFAKTYENALLDTSRKPKKKGSFFNKLSGMMNKKKASKKAGRIPAKLPSIPVSSSAQSDLLLKSISSSPNQFYLQDVKYFLWQGDKWSKAEDVKLKWIYTQNREKFIAGYSLQADEVIFLIQYMEETLIKKLGSSEIQIKTVNYLGQSVTVMLKTSSSINTKKLVDIFNNEKTGEISNSSSQQSELSLMSNKSKGSSQTSVSVSSNLSSLLPPPKFSTTSSSLNSPTSTVSSSLLNGTLHSNNGSAATLAKRRDDSRLVFQSMVKLYLLCRDNRLESFGQTLFRVGDFNSSTEKQYLLRNLKVCLDIDLPSTAFRDMKENRILMNVSSGTKSDCYLLFFESAQELTEFWNVTKQ</sequence>
<organism evidence="3 4">
    <name type="scientific">Brettanomyces naardenensis</name>
    <name type="common">Yeast</name>
    <dbReference type="NCBI Taxonomy" id="13370"/>
    <lineage>
        <taxon>Eukaryota</taxon>
        <taxon>Fungi</taxon>
        <taxon>Dikarya</taxon>
        <taxon>Ascomycota</taxon>
        <taxon>Saccharomycotina</taxon>
        <taxon>Pichiomycetes</taxon>
        <taxon>Pichiales</taxon>
        <taxon>Pichiaceae</taxon>
        <taxon>Brettanomyces</taxon>
    </lineage>
</organism>
<feature type="region of interest" description="Disordered" evidence="1">
    <location>
        <begin position="484"/>
        <end position="540"/>
    </location>
</feature>
<gene>
    <name evidence="3" type="ORF">BRENAR_LOCUS3802</name>
</gene>
<dbReference type="AlphaFoldDB" id="A0A448YQ90"/>
<evidence type="ECO:0000313" key="4">
    <source>
        <dbReference type="Proteomes" id="UP000290900"/>
    </source>
</evidence>
<name>A0A448YQ90_BRENA</name>
<dbReference type="Pfam" id="PF25409">
    <property type="entry name" value="PH_33"/>
    <property type="match status" value="1"/>
</dbReference>
<proteinExistence type="predicted"/>
<dbReference type="EMBL" id="CAACVR010000034">
    <property type="protein sequence ID" value="VEU23071.1"/>
    <property type="molecule type" value="Genomic_DNA"/>
</dbReference>
<feature type="region of interest" description="Disordered" evidence="1">
    <location>
        <begin position="814"/>
        <end position="850"/>
    </location>
</feature>
<dbReference type="STRING" id="13370.A0A448YQ90"/>
<feature type="compositionally biased region" description="Polar residues" evidence="1">
    <location>
        <begin position="487"/>
        <end position="496"/>
    </location>
</feature>